<evidence type="ECO:0000256" key="2">
    <source>
        <dbReference type="SAM" id="MobiDB-lite"/>
    </source>
</evidence>
<feature type="non-terminal residue" evidence="4">
    <location>
        <position position="411"/>
    </location>
</feature>
<dbReference type="PROSITE" id="PS50102">
    <property type="entry name" value="RRM"/>
    <property type="match status" value="1"/>
</dbReference>
<dbReference type="SMART" id="SM00360">
    <property type="entry name" value="RRM"/>
    <property type="match status" value="1"/>
</dbReference>
<dbReference type="EMBL" id="CAXITT010001224">
    <property type="protein sequence ID" value="CAL1548209.1"/>
    <property type="molecule type" value="Genomic_DNA"/>
</dbReference>
<name>A0AAV2ITB8_LYMST</name>
<feature type="region of interest" description="Disordered" evidence="2">
    <location>
        <begin position="270"/>
        <end position="293"/>
    </location>
</feature>
<evidence type="ECO:0000256" key="1">
    <source>
        <dbReference type="PROSITE-ProRule" id="PRU00176"/>
    </source>
</evidence>
<evidence type="ECO:0000313" key="4">
    <source>
        <dbReference type="EMBL" id="CAL1548209.1"/>
    </source>
</evidence>
<dbReference type="Gene3D" id="3.30.70.330">
    <property type="match status" value="1"/>
</dbReference>
<dbReference type="AlphaFoldDB" id="A0AAV2ITB8"/>
<dbReference type="SUPFAM" id="SSF54928">
    <property type="entry name" value="RNA-binding domain, RBD"/>
    <property type="match status" value="1"/>
</dbReference>
<dbReference type="Proteomes" id="UP001497497">
    <property type="component" value="Unassembled WGS sequence"/>
</dbReference>
<dbReference type="InterPro" id="IPR035979">
    <property type="entry name" value="RBD_domain_sf"/>
</dbReference>
<comment type="caution">
    <text evidence="4">The sequence shown here is derived from an EMBL/GenBank/DDBJ whole genome shotgun (WGS) entry which is preliminary data.</text>
</comment>
<dbReference type="InterPro" id="IPR000504">
    <property type="entry name" value="RRM_dom"/>
</dbReference>
<dbReference type="InterPro" id="IPR012677">
    <property type="entry name" value="Nucleotide-bd_a/b_plait_sf"/>
</dbReference>
<keyword evidence="1" id="KW-0694">RNA-binding</keyword>
<protein>
    <recommendedName>
        <fullName evidence="3">RRM domain-containing protein</fullName>
    </recommendedName>
</protein>
<dbReference type="GO" id="GO:0003723">
    <property type="term" value="F:RNA binding"/>
    <property type="evidence" value="ECO:0007669"/>
    <property type="project" value="UniProtKB-UniRule"/>
</dbReference>
<gene>
    <name evidence="4" type="ORF">GSLYS_00021526001</name>
</gene>
<dbReference type="CDD" id="cd00590">
    <property type="entry name" value="RRM_SF"/>
    <property type="match status" value="1"/>
</dbReference>
<organism evidence="4 5">
    <name type="scientific">Lymnaea stagnalis</name>
    <name type="common">Great pond snail</name>
    <name type="synonym">Helix stagnalis</name>
    <dbReference type="NCBI Taxonomy" id="6523"/>
    <lineage>
        <taxon>Eukaryota</taxon>
        <taxon>Metazoa</taxon>
        <taxon>Spiralia</taxon>
        <taxon>Lophotrochozoa</taxon>
        <taxon>Mollusca</taxon>
        <taxon>Gastropoda</taxon>
        <taxon>Heterobranchia</taxon>
        <taxon>Euthyneura</taxon>
        <taxon>Panpulmonata</taxon>
        <taxon>Hygrophila</taxon>
        <taxon>Lymnaeoidea</taxon>
        <taxon>Lymnaeidae</taxon>
        <taxon>Lymnaea</taxon>
    </lineage>
</organism>
<reference evidence="4 5" key="1">
    <citation type="submission" date="2024-04" db="EMBL/GenBank/DDBJ databases">
        <authorList>
            <consortium name="Genoscope - CEA"/>
            <person name="William W."/>
        </authorList>
    </citation>
    <scope>NUCLEOTIDE SEQUENCE [LARGE SCALE GENOMIC DNA]</scope>
</reference>
<evidence type="ECO:0000313" key="5">
    <source>
        <dbReference type="Proteomes" id="UP001497497"/>
    </source>
</evidence>
<feature type="domain" description="RRM" evidence="3">
    <location>
        <begin position="346"/>
        <end position="411"/>
    </location>
</feature>
<sequence>MKCNGQSFHSLHQQLLDLRQALEDMARKQTMPRFHQCEYCQLLGDPHQSATEQQTKPPAQLQSFPNSHQAFELPHGTKGQSGKLHAPDPVTIEIHDYQGYSSFGNAGNPDLFADKRYYEQMEEEKNQIRKHAKQQMLQHRLLQRSNYHLQFKDHEGMSKTDDQIYDCGGLVKDAPIFEPVDKRNPVEVVDGKFDGPAHEKNDRLTNESLQRHVRFNYTYPQHDSPFLFDHTEQEARFSPLPQRADKLSNLARCTTPTPIVQCQQNSLAATGSKVNPQGQPEAAGFTSNEKTPNEAGTKVLEHGAKGGPNNFDSQNVGGKDEDILNHSVNHVQTEVKKHRSLAGESKTVCISNLPLNMEEIKLLYLLKPHGHVTKIYFIKHRNTGAFQGIAYIKFSKEEDAKMAAKALHKME</sequence>
<keyword evidence="5" id="KW-1185">Reference proteome</keyword>
<proteinExistence type="predicted"/>
<accession>A0AAV2ITB8</accession>
<evidence type="ECO:0000259" key="3">
    <source>
        <dbReference type="PROSITE" id="PS50102"/>
    </source>
</evidence>
<dbReference type="Pfam" id="PF00076">
    <property type="entry name" value="RRM_1"/>
    <property type="match status" value="1"/>
</dbReference>